<name>A0A8S5N7T0_9CAUD</name>
<proteinExistence type="predicted"/>
<accession>A0A8S5N7T0</accession>
<protein>
    <submittedName>
        <fullName evidence="1">Tail protein</fullName>
    </submittedName>
</protein>
<reference evidence="1" key="1">
    <citation type="journal article" date="2021" name="Proc. Natl. Acad. Sci. U.S.A.">
        <title>A Catalog of Tens of Thousands of Viruses from Human Metagenomes Reveals Hidden Associations with Chronic Diseases.</title>
        <authorList>
            <person name="Tisza M.J."/>
            <person name="Buck C.B."/>
        </authorList>
    </citation>
    <scope>NUCLEOTIDE SEQUENCE</scope>
    <source>
        <strain evidence="1">Ct5hB2</strain>
    </source>
</reference>
<evidence type="ECO:0000313" key="1">
    <source>
        <dbReference type="EMBL" id="DAD90734.1"/>
    </source>
</evidence>
<sequence length="278" mass="31875">MFDNYADYMYSLLTAPLKQVKKASNQFYLFFKVVGALYDQTVQDIQRVREESMVATASEIMLTEHGRDRNMPRLENESVEDYRIRLAMKGILAEQAGTKASIELCLKAFSAAGEVIPYHTIDPERWAEFLVRIRLDMDHSYIPVERMREQVREVKPASARDNYQFIMQATGGGHVDYRVLIHMAIKGYSWKNQNPLLLNGLWLLDGSMELNGYNDQKEMQDYGIRIRMGITGRVRLAGAGTMDCQNTLDGEWLLDGSRNLDGGIYYKEATDHVKADHN</sequence>
<dbReference type="EMBL" id="BK015093">
    <property type="protein sequence ID" value="DAD90734.1"/>
    <property type="molecule type" value="Genomic_DNA"/>
</dbReference>
<organism evidence="1">
    <name type="scientific">Myoviridae sp. ct5hB2</name>
    <dbReference type="NCBI Taxonomy" id="2826614"/>
    <lineage>
        <taxon>Viruses</taxon>
        <taxon>Duplodnaviria</taxon>
        <taxon>Heunggongvirae</taxon>
        <taxon>Uroviricota</taxon>
        <taxon>Caudoviricetes</taxon>
    </lineage>
</organism>